<dbReference type="AlphaFoldDB" id="A0A7S0QIR7"/>
<keyword evidence="2" id="KW-0732">Signal</keyword>
<dbReference type="EMBL" id="HBEZ01019630">
    <property type="protein sequence ID" value="CAD8633182.1"/>
    <property type="molecule type" value="Transcribed_RNA"/>
</dbReference>
<evidence type="ECO:0000256" key="1">
    <source>
        <dbReference type="SAM" id="MobiDB-lite"/>
    </source>
</evidence>
<organism evidence="3">
    <name type="scientific">Cryptomonas curvata</name>
    <dbReference type="NCBI Taxonomy" id="233186"/>
    <lineage>
        <taxon>Eukaryota</taxon>
        <taxon>Cryptophyceae</taxon>
        <taxon>Cryptomonadales</taxon>
        <taxon>Cryptomonadaceae</taxon>
        <taxon>Cryptomonas</taxon>
    </lineage>
</organism>
<evidence type="ECO:0000256" key="2">
    <source>
        <dbReference type="SAM" id="SignalP"/>
    </source>
</evidence>
<accession>A0A7S0QIR7</accession>
<name>A0A7S0QIR7_9CRYP</name>
<feature type="chain" id="PRO_5031545339" evidence="2">
    <location>
        <begin position="26"/>
        <end position="211"/>
    </location>
</feature>
<sequence length="211" mass="23841">MRAWLSGVGIALSAAVISLLLLSNSEEIFPQIQYAQARQENNPQQLQMLKWKENLPDSNIFDSFDQSFKQGKYKPVLAEDNVFDGFDKGDSSHPWAEQKPEDNVFADTPDKYPFNEKRGGHAWKQWKGDSAMQALDEHNVLDNNEESGIYELGEHTLGRPFREYEPERNVLGDIDDTPHKWGRTAASIPGVPGTGERNVLSFLSPDSGYDR</sequence>
<feature type="signal peptide" evidence="2">
    <location>
        <begin position="1"/>
        <end position="25"/>
    </location>
</feature>
<gene>
    <name evidence="3" type="ORF">CCUR1050_LOCUS10863</name>
</gene>
<proteinExistence type="predicted"/>
<reference evidence="3" key="1">
    <citation type="submission" date="2021-01" db="EMBL/GenBank/DDBJ databases">
        <authorList>
            <person name="Corre E."/>
            <person name="Pelletier E."/>
            <person name="Niang G."/>
            <person name="Scheremetjew M."/>
            <person name="Finn R."/>
            <person name="Kale V."/>
            <person name="Holt S."/>
            <person name="Cochrane G."/>
            <person name="Meng A."/>
            <person name="Brown T."/>
            <person name="Cohen L."/>
        </authorList>
    </citation>
    <scope>NUCLEOTIDE SEQUENCE</scope>
    <source>
        <strain evidence="3">CCAP979/52</strain>
    </source>
</reference>
<evidence type="ECO:0000313" key="3">
    <source>
        <dbReference type="EMBL" id="CAD8633182.1"/>
    </source>
</evidence>
<protein>
    <submittedName>
        <fullName evidence="3">Uncharacterized protein</fullName>
    </submittedName>
</protein>
<feature type="region of interest" description="Disordered" evidence="1">
    <location>
        <begin position="173"/>
        <end position="211"/>
    </location>
</feature>